<organism evidence="3 4">
    <name type="scientific">Cohaesibacter gelatinilyticus</name>
    <dbReference type="NCBI Taxonomy" id="372072"/>
    <lineage>
        <taxon>Bacteria</taxon>
        <taxon>Pseudomonadati</taxon>
        <taxon>Pseudomonadota</taxon>
        <taxon>Alphaproteobacteria</taxon>
        <taxon>Hyphomicrobiales</taxon>
        <taxon>Cohaesibacteraceae</taxon>
    </lineage>
</organism>
<feature type="transmembrane region" description="Helical" evidence="1">
    <location>
        <begin position="37"/>
        <end position="54"/>
    </location>
</feature>
<keyword evidence="1" id="KW-1133">Transmembrane helix</keyword>
<sequence>MFGAEIAALAAAATWALAGLLSVNPVEKLGSIAFNRIRMTLVAVMLIAYTTIIGTWDTIHWNQMNAIVWSAMIGIVLGDTALFIAMRRLGPRRSGILFATNAPMATLLSWFIFSEILSWPELIGTLLVIGGVMLAILFGKRKDQIHKWESIKGLLWIGVIWGLLAAAGQAVGSLIIKPTLLEGADPVAVSAIRVAISAVSLIVVGLLPIQSVKPLGKLDLSSFLQIAGSGLIAMGIGMTLLLYAFSIGEIGIVASLSATSPVMMLPILWIKTGERPALGAWIGAALVVIGSALIFLY</sequence>
<dbReference type="PANTHER" id="PTHR22911">
    <property type="entry name" value="ACYL-MALONYL CONDENSING ENZYME-RELATED"/>
    <property type="match status" value="1"/>
</dbReference>
<dbReference type="SUPFAM" id="SSF103481">
    <property type="entry name" value="Multidrug resistance efflux transporter EmrE"/>
    <property type="match status" value="2"/>
</dbReference>
<feature type="transmembrane region" description="Helical" evidence="1">
    <location>
        <begin position="188"/>
        <end position="209"/>
    </location>
</feature>
<feature type="transmembrane region" description="Helical" evidence="1">
    <location>
        <begin position="6"/>
        <end position="25"/>
    </location>
</feature>
<protein>
    <submittedName>
        <fullName evidence="3">Uncharacterized membrane protein</fullName>
    </submittedName>
</protein>
<feature type="domain" description="EamA" evidence="2">
    <location>
        <begin position="156"/>
        <end position="295"/>
    </location>
</feature>
<keyword evidence="1" id="KW-0472">Membrane</keyword>
<name>A0A285NI39_9HYPH</name>
<dbReference type="Pfam" id="PF00892">
    <property type="entry name" value="EamA"/>
    <property type="match status" value="2"/>
</dbReference>
<feature type="transmembrane region" description="Helical" evidence="1">
    <location>
        <begin position="119"/>
        <end position="139"/>
    </location>
</feature>
<feature type="transmembrane region" description="Helical" evidence="1">
    <location>
        <begin position="66"/>
        <end position="84"/>
    </location>
</feature>
<evidence type="ECO:0000256" key="1">
    <source>
        <dbReference type="SAM" id="Phobius"/>
    </source>
</evidence>
<dbReference type="PANTHER" id="PTHR22911:SF137">
    <property type="entry name" value="SOLUTE CARRIER FAMILY 35 MEMBER G2-RELATED"/>
    <property type="match status" value="1"/>
</dbReference>
<feature type="transmembrane region" description="Helical" evidence="1">
    <location>
        <begin position="96"/>
        <end position="113"/>
    </location>
</feature>
<gene>
    <name evidence="3" type="ORF">SAMN06265368_1952</name>
</gene>
<proteinExistence type="predicted"/>
<dbReference type="EMBL" id="OBEL01000001">
    <property type="protein sequence ID" value="SNZ09164.1"/>
    <property type="molecule type" value="Genomic_DNA"/>
</dbReference>
<evidence type="ECO:0000313" key="4">
    <source>
        <dbReference type="Proteomes" id="UP000219439"/>
    </source>
</evidence>
<feature type="transmembrane region" description="Helical" evidence="1">
    <location>
        <begin position="151"/>
        <end position="176"/>
    </location>
</feature>
<keyword evidence="1" id="KW-0812">Transmembrane</keyword>
<dbReference type="Proteomes" id="UP000219439">
    <property type="component" value="Unassembled WGS sequence"/>
</dbReference>
<evidence type="ECO:0000259" key="2">
    <source>
        <dbReference type="Pfam" id="PF00892"/>
    </source>
</evidence>
<keyword evidence="4" id="KW-1185">Reference proteome</keyword>
<dbReference type="AlphaFoldDB" id="A0A285NI39"/>
<dbReference type="InterPro" id="IPR000620">
    <property type="entry name" value="EamA_dom"/>
</dbReference>
<evidence type="ECO:0000313" key="3">
    <source>
        <dbReference type="EMBL" id="SNZ09164.1"/>
    </source>
</evidence>
<feature type="transmembrane region" description="Helical" evidence="1">
    <location>
        <begin position="250"/>
        <end position="270"/>
    </location>
</feature>
<reference evidence="3 4" key="1">
    <citation type="submission" date="2017-09" db="EMBL/GenBank/DDBJ databases">
        <authorList>
            <person name="Ehlers B."/>
            <person name="Leendertz F.H."/>
        </authorList>
    </citation>
    <scope>NUCLEOTIDE SEQUENCE [LARGE SCALE GENOMIC DNA]</scope>
    <source>
        <strain evidence="3 4">DSM 18289</strain>
    </source>
</reference>
<dbReference type="RefSeq" id="WP_097153052.1">
    <property type="nucleotide sequence ID" value="NZ_OBEL01000001.1"/>
</dbReference>
<feature type="domain" description="EamA" evidence="2">
    <location>
        <begin position="5"/>
        <end position="136"/>
    </location>
</feature>
<feature type="transmembrane region" description="Helical" evidence="1">
    <location>
        <begin position="277"/>
        <end position="296"/>
    </location>
</feature>
<accession>A0A285NI39</accession>
<feature type="transmembrane region" description="Helical" evidence="1">
    <location>
        <begin position="221"/>
        <end position="244"/>
    </location>
</feature>
<dbReference type="OrthoDB" id="7841315at2"/>
<dbReference type="InterPro" id="IPR037185">
    <property type="entry name" value="EmrE-like"/>
</dbReference>
<dbReference type="GO" id="GO:0016020">
    <property type="term" value="C:membrane"/>
    <property type="evidence" value="ECO:0007669"/>
    <property type="project" value="InterPro"/>
</dbReference>